<comment type="similarity">
    <text evidence="2">Belongs to the binding-protein-dependent transport system permease family. CysTW subfamily.</text>
</comment>
<comment type="subcellular location">
    <subcellularLocation>
        <location evidence="1 8">Cell membrane</location>
        <topology evidence="1 8">Multi-pass membrane protein</topology>
    </subcellularLocation>
</comment>
<keyword evidence="7 8" id="KW-0472">Membrane</keyword>
<dbReference type="PANTHER" id="PTHR30450:SF1">
    <property type="entry name" value="D-METHIONINE TRANSPORT SYSTEM PERMEASE PROTEIN METI-RELATED"/>
    <property type="match status" value="1"/>
</dbReference>
<evidence type="ECO:0000313" key="10">
    <source>
        <dbReference type="EMBL" id="SDJ17580.1"/>
    </source>
</evidence>
<dbReference type="EMBL" id="FNDZ01000009">
    <property type="protein sequence ID" value="SDJ17580.1"/>
    <property type="molecule type" value="Genomic_DNA"/>
</dbReference>
<keyword evidence="6 8" id="KW-1133">Transmembrane helix</keyword>
<feature type="domain" description="ABC transmembrane type-1" evidence="9">
    <location>
        <begin position="23"/>
        <end position="217"/>
    </location>
</feature>
<dbReference type="Gene3D" id="1.10.3720.10">
    <property type="entry name" value="MetI-like"/>
    <property type="match status" value="1"/>
</dbReference>
<evidence type="ECO:0000256" key="8">
    <source>
        <dbReference type="RuleBase" id="RU363032"/>
    </source>
</evidence>
<evidence type="ECO:0000256" key="4">
    <source>
        <dbReference type="ARBA" id="ARBA00022475"/>
    </source>
</evidence>
<feature type="transmembrane region" description="Helical" evidence="8">
    <location>
        <begin position="156"/>
        <end position="178"/>
    </location>
</feature>
<evidence type="ECO:0000256" key="1">
    <source>
        <dbReference type="ARBA" id="ARBA00004651"/>
    </source>
</evidence>
<keyword evidence="5 8" id="KW-0812">Transmembrane</keyword>
<feature type="transmembrane region" description="Helical" evidence="8">
    <location>
        <begin position="198"/>
        <end position="221"/>
    </location>
</feature>
<dbReference type="PANTHER" id="PTHR30450">
    <property type="entry name" value="ABC TRANSPORTER PERMEASE"/>
    <property type="match status" value="1"/>
</dbReference>
<feature type="transmembrane region" description="Helical" evidence="8">
    <location>
        <begin position="71"/>
        <end position="91"/>
    </location>
</feature>
<dbReference type="AlphaFoldDB" id="A0A1G8RMH1"/>
<protein>
    <submittedName>
        <fullName evidence="10">D-methionine transport system permease protein</fullName>
    </submittedName>
</protein>
<dbReference type="RefSeq" id="WP_031577319.1">
    <property type="nucleotide sequence ID" value="NZ_FNDZ01000009.1"/>
</dbReference>
<keyword evidence="3 8" id="KW-0813">Transport</keyword>
<dbReference type="FunFam" id="1.10.3720.10:FF:000002">
    <property type="entry name" value="D-methionine ABC transporter permease MetI"/>
    <property type="match status" value="1"/>
</dbReference>
<dbReference type="GO" id="GO:0048473">
    <property type="term" value="P:D-methionine transmembrane transport"/>
    <property type="evidence" value="ECO:0007669"/>
    <property type="project" value="TreeGrafter"/>
</dbReference>
<gene>
    <name evidence="10" type="ORF">SAMN05421804_1097</name>
</gene>
<sequence length="226" mass="24245">MNTLLEKYLPNVLFNQEEFVQAIFDTLTMVSISGAISLVLGTFVGILLVVTREGNILENKAVQKILSQTINVFRSIPFIILLAALLPLTRAIVGTGIGTKGAIVPLVFGTVPFLARQMDTALSEVSDGVIEAAQAMGSSPWEIIFRVYLREGLPGIIRGITITAVSLIGLSAMAGSIGGGGLGDFAIRYGYQRNHNDVTYVTVAVILVMVTILQSIGSYFVKRTTH</sequence>
<dbReference type="PROSITE" id="PS50928">
    <property type="entry name" value="ABC_TM1"/>
    <property type="match status" value="1"/>
</dbReference>
<evidence type="ECO:0000313" key="11">
    <source>
        <dbReference type="Proteomes" id="UP000183255"/>
    </source>
</evidence>
<evidence type="ECO:0000256" key="6">
    <source>
        <dbReference type="ARBA" id="ARBA00022989"/>
    </source>
</evidence>
<evidence type="ECO:0000259" key="9">
    <source>
        <dbReference type="PROSITE" id="PS50928"/>
    </source>
</evidence>
<proteinExistence type="inferred from homology"/>
<feature type="transmembrane region" description="Helical" evidence="8">
    <location>
        <begin position="97"/>
        <end position="115"/>
    </location>
</feature>
<evidence type="ECO:0000256" key="7">
    <source>
        <dbReference type="ARBA" id="ARBA00023136"/>
    </source>
</evidence>
<feature type="transmembrane region" description="Helical" evidence="8">
    <location>
        <begin position="27"/>
        <end position="50"/>
    </location>
</feature>
<organism evidence="10 11">
    <name type="scientific">Proteiniclasticum ruminis</name>
    <dbReference type="NCBI Taxonomy" id="398199"/>
    <lineage>
        <taxon>Bacteria</taxon>
        <taxon>Bacillati</taxon>
        <taxon>Bacillota</taxon>
        <taxon>Clostridia</taxon>
        <taxon>Eubacteriales</taxon>
        <taxon>Clostridiaceae</taxon>
        <taxon>Proteiniclasticum</taxon>
    </lineage>
</organism>
<name>A0A1G8RMH1_9CLOT</name>
<evidence type="ECO:0000256" key="5">
    <source>
        <dbReference type="ARBA" id="ARBA00022692"/>
    </source>
</evidence>
<dbReference type="InterPro" id="IPR051322">
    <property type="entry name" value="AA_ABC_Transporter_Permease"/>
</dbReference>
<keyword evidence="4" id="KW-1003">Cell membrane</keyword>
<dbReference type="SUPFAM" id="SSF161098">
    <property type="entry name" value="MetI-like"/>
    <property type="match status" value="1"/>
</dbReference>
<reference evidence="10 11" key="1">
    <citation type="submission" date="2016-10" db="EMBL/GenBank/DDBJ databases">
        <authorList>
            <person name="de Groot N.N."/>
        </authorList>
    </citation>
    <scope>NUCLEOTIDE SEQUENCE [LARGE SCALE GENOMIC DNA]</scope>
    <source>
        <strain evidence="10 11">CGMCC 1.5058</strain>
    </source>
</reference>
<evidence type="ECO:0000256" key="3">
    <source>
        <dbReference type="ARBA" id="ARBA00022448"/>
    </source>
</evidence>
<dbReference type="InterPro" id="IPR000515">
    <property type="entry name" value="MetI-like"/>
</dbReference>
<accession>A0A1G8RMH1</accession>
<dbReference type="InterPro" id="IPR035906">
    <property type="entry name" value="MetI-like_sf"/>
</dbReference>
<evidence type="ECO:0000256" key="2">
    <source>
        <dbReference type="ARBA" id="ARBA00007069"/>
    </source>
</evidence>
<dbReference type="Pfam" id="PF00528">
    <property type="entry name" value="BPD_transp_1"/>
    <property type="match status" value="1"/>
</dbReference>
<dbReference type="Proteomes" id="UP000183255">
    <property type="component" value="Unassembled WGS sequence"/>
</dbReference>
<dbReference type="CDD" id="cd06261">
    <property type="entry name" value="TM_PBP2"/>
    <property type="match status" value="1"/>
</dbReference>
<dbReference type="GO" id="GO:0005886">
    <property type="term" value="C:plasma membrane"/>
    <property type="evidence" value="ECO:0007669"/>
    <property type="project" value="UniProtKB-SubCell"/>
</dbReference>